<evidence type="ECO:0000313" key="2">
    <source>
        <dbReference type="EMBL" id="NOU98770.1"/>
    </source>
</evidence>
<dbReference type="EMBL" id="WHNZ01000007">
    <property type="protein sequence ID" value="NOU98770.1"/>
    <property type="molecule type" value="Genomic_DNA"/>
</dbReference>
<gene>
    <name evidence="2" type="ORF">GC097_01875</name>
</gene>
<name>A0ABX1ZFA3_9BACL</name>
<dbReference type="PANTHER" id="PTHR45982:SF1">
    <property type="entry name" value="REGULATOR OF CHROMOSOME CONDENSATION"/>
    <property type="match status" value="1"/>
</dbReference>
<dbReference type="SUPFAM" id="SSF50985">
    <property type="entry name" value="RCC1/BLIP-II"/>
    <property type="match status" value="2"/>
</dbReference>
<keyword evidence="1" id="KW-0812">Transmembrane</keyword>
<evidence type="ECO:0000256" key="1">
    <source>
        <dbReference type="SAM" id="Phobius"/>
    </source>
</evidence>
<dbReference type="PROSITE" id="PS50012">
    <property type="entry name" value="RCC1_3"/>
    <property type="match status" value="1"/>
</dbReference>
<reference evidence="2 3" key="1">
    <citation type="submission" date="2019-10" db="EMBL/GenBank/DDBJ databases">
        <title>Description of Paenibacillus pedi sp. nov.</title>
        <authorList>
            <person name="Carlier A."/>
            <person name="Qi S."/>
        </authorList>
    </citation>
    <scope>NUCLEOTIDE SEQUENCE [LARGE SCALE GENOMIC DNA]</scope>
    <source>
        <strain evidence="2 3">LMG 31457</strain>
    </source>
</reference>
<dbReference type="Proteomes" id="UP000618579">
    <property type="component" value="Unassembled WGS sequence"/>
</dbReference>
<dbReference type="InterPro" id="IPR051553">
    <property type="entry name" value="Ran_GTPase-activating"/>
</dbReference>
<protein>
    <recommendedName>
        <fullName evidence="4">Regulator of chromosome condensation (RCC1) repeat-containing protein</fullName>
    </recommendedName>
</protein>
<dbReference type="PROSITE" id="PS00626">
    <property type="entry name" value="RCC1_2"/>
    <property type="match status" value="1"/>
</dbReference>
<keyword evidence="3" id="KW-1185">Reference proteome</keyword>
<accession>A0ABX1ZFA3</accession>
<evidence type="ECO:0008006" key="4">
    <source>
        <dbReference type="Google" id="ProtNLM"/>
    </source>
</evidence>
<dbReference type="PANTHER" id="PTHR45982">
    <property type="entry name" value="REGULATOR OF CHROMOSOME CONDENSATION"/>
    <property type="match status" value="1"/>
</dbReference>
<sequence>MNGNELEEVSVMSFYRKALHVLIKYKFMVGGLLAVLVLLSTIVYSRTLQNSAGTGGTSVVVAPASSVTPAVPSAEPTPAEPLVSTAPTVRIETQKPTPDPLFSLAACPPDMKWYPATEEASGFTPAEPPSRSPIKGIQQISAGHMFDGAGYGMEFGSSYALAGDGTVYRWGIFGWGEGRRPDAFPKKVEGLPEGDPVIQLEGRFALVDSGGVIDMNAERGPEKIAGLSGVKSIAQADDVSVFTIDSDGVIKLYSMYGQEGKPAVKRVEASFRAVSVTASPYIMLAVDSKGMLWVGQSTLSSVPNADSAPLELPDGGKVARMEATMSYEEAAYILSDKGSWYTMNGSGALKPTVLPQGTTQVAATSRLTAALDKDGYVWVWGKDLGAYDQFGVKPAITETPQRHPALNNVAALTAGSDHLLALTADGRVLTIGSNMYGQLGRQPIFADDLLAIGTWKGVDALFPTYGRAYALKAGDVWTLQDGTVAKPVLLGEKAKKVIMALGHFSVLLEDGRLMVANPDETEPCKLLQTPAPITDVSVALNGVLMALSDGSVFHVEGSISGLGNSVELRFDPKPKGKVIEVSGDPIPFVRTDQGELYFKERTQDGAPLMRLVSFEVPVEMWSPMHYVFFDGIGYIGKALDVNGQVYEVELKLQRDGTNDNETASVQVKKTGRSAIRLTGGVEIGQDGRIRDLNGSFKVEARLPAGVRLRSSASMYHYPIEGRTFFQHLFVAEDDTVYWLGALPYRNSLLTPGEVVLP</sequence>
<evidence type="ECO:0000313" key="3">
    <source>
        <dbReference type="Proteomes" id="UP000618579"/>
    </source>
</evidence>
<dbReference type="RefSeq" id="WP_171681652.1">
    <property type="nucleotide sequence ID" value="NZ_WHNZ01000007.1"/>
</dbReference>
<feature type="transmembrane region" description="Helical" evidence="1">
    <location>
        <begin position="25"/>
        <end position="44"/>
    </location>
</feature>
<dbReference type="InterPro" id="IPR009091">
    <property type="entry name" value="RCC1/BLIP-II"/>
</dbReference>
<keyword evidence="1" id="KW-1133">Transmembrane helix</keyword>
<dbReference type="Pfam" id="PF13540">
    <property type="entry name" value="RCC1_2"/>
    <property type="match status" value="1"/>
</dbReference>
<dbReference type="Gene3D" id="2.130.10.30">
    <property type="entry name" value="Regulator of chromosome condensation 1/beta-lactamase-inhibitor protein II"/>
    <property type="match status" value="2"/>
</dbReference>
<proteinExistence type="predicted"/>
<comment type="caution">
    <text evidence="2">The sequence shown here is derived from an EMBL/GenBank/DDBJ whole genome shotgun (WGS) entry which is preliminary data.</text>
</comment>
<keyword evidence="1" id="KW-0472">Membrane</keyword>
<dbReference type="InterPro" id="IPR000408">
    <property type="entry name" value="Reg_chr_condens"/>
</dbReference>
<dbReference type="PRINTS" id="PR00633">
    <property type="entry name" value="RCCNDNSATION"/>
</dbReference>
<organism evidence="2 3">
    <name type="scientific">Paenibacillus planticolens</name>
    <dbReference type="NCBI Taxonomy" id="2654976"/>
    <lineage>
        <taxon>Bacteria</taxon>
        <taxon>Bacillati</taxon>
        <taxon>Bacillota</taxon>
        <taxon>Bacilli</taxon>
        <taxon>Bacillales</taxon>
        <taxon>Paenibacillaceae</taxon>
        <taxon>Paenibacillus</taxon>
    </lineage>
</organism>